<evidence type="ECO:0000256" key="1">
    <source>
        <dbReference type="SAM" id="MobiDB-lite"/>
    </source>
</evidence>
<keyword evidence="4" id="KW-1185">Reference proteome</keyword>
<keyword evidence="2" id="KW-0812">Transmembrane</keyword>
<name>A0A1J1I040_9DIPT</name>
<protein>
    <submittedName>
        <fullName evidence="3">CLUMA_CG007240, isoform A</fullName>
    </submittedName>
</protein>
<evidence type="ECO:0000313" key="3">
    <source>
        <dbReference type="EMBL" id="CRK93712.1"/>
    </source>
</evidence>
<proteinExistence type="predicted"/>
<feature type="region of interest" description="Disordered" evidence="1">
    <location>
        <begin position="268"/>
        <end position="299"/>
    </location>
</feature>
<gene>
    <name evidence="3" type="ORF">CLUMA_CG007240</name>
</gene>
<feature type="compositionally biased region" description="Polar residues" evidence="1">
    <location>
        <begin position="190"/>
        <end position="199"/>
    </location>
</feature>
<dbReference type="OrthoDB" id="7791056at2759"/>
<dbReference type="Proteomes" id="UP000183832">
    <property type="component" value="Unassembled WGS sequence"/>
</dbReference>
<feature type="compositionally biased region" description="Basic and acidic residues" evidence="1">
    <location>
        <begin position="163"/>
        <end position="177"/>
    </location>
</feature>
<evidence type="ECO:0000256" key="2">
    <source>
        <dbReference type="SAM" id="Phobius"/>
    </source>
</evidence>
<feature type="region of interest" description="Disordered" evidence="1">
    <location>
        <begin position="146"/>
        <end position="253"/>
    </location>
</feature>
<dbReference type="AlphaFoldDB" id="A0A1J1I040"/>
<accession>A0A1J1I040</accession>
<dbReference type="EMBL" id="CVRI01000037">
    <property type="protein sequence ID" value="CRK93712.1"/>
    <property type="molecule type" value="Genomic_DNA"/>
</dbReference>
<evidence type="ECO:0000313" key="4">
    <source>
        <dbReference type="Proteomes" id="UP000183832"/>
    </source>
</evidence>
<keyword evidence="2" id="KW-1133">Transmembrane helix</keyword>
<reference evidence="3 4" key="1">
    <citation type="submission" date="2015-04" db="EMBL/GenBank/DDBJ databases">
        <authorList>
            <person name="Syromyatnikov M.Y."/>
            <person name="Popov V.N."/>
        </authorList>
    </citation>
    <scope>NUCLEOTIDE SEQUENCE [LARGE SCALE GENOMIC DNA]</scope>
</reference>
<keyword evidence="2" id="KW-0472">Membrane</keyword>
<organism evidence="3 4">
    <name type="scientific">Clunio marinus</name>
    <dbReference type="NCBI Taxonomy" id="568069"/>
    <lineage>
        <taxon>Eukaryota</taxon>
        <taxon>Metazoa</taxon>
        <taxon>Ecdysozoa</taxon>
        <taxon>Arthropoda</taxon>
        <taxon>Hexapoda</taxon>
        <taxon>Insecta</taxon>
        <taxon>Pterygota</taxon>
        <taxon>Neoptera</taxon>
        <taxon>Endopterygota</taxon>
        <taxon>Diptera</taxon>
        <taxon>Nematocera</taxon>
        <taxon>Chironomoidea</taxon>
        <taxon>Chironomidae</taxon>
        <taxon>Clunio</taxon>
    </lineage>
</organism>
<feature type="transmembrane region" description="Helical" evidence="2">
    <location>
        <begin position="34"/>
        <end position="56"/>
    </location>
</feature>
<sequence>MSVAQNYQDLTNYNCSRYLISQIYQELHKRTTSLLSSSLSLLVTFNLFVLSIIVHVKIHIPDIHHKHKHLKTKYVHVYHPRVIHTDHASYVHSRNDPNIGLVNGGYPQPLVNLNHHRPELRITEEEFLKWRKEQFMRALEERRKLQEQYGNNPESYDGDDDNANTKDDPDAIEDESKITSNLFRKHKANKANSSSTRYGSTRHRNHNYNQEFGASNYEKHYTHYPNRQGNKKKKHKQTDTVRQAPNRPKKNQNSNFHYQQAVEASNLQPSFYNGDPTALDPTYYSTLPKDQQPEPSDHQDDIYSEILSSKYNKNIMAKAKLLADINYNRKQQTKIFTSQRRRG</sequence>